<dbReference type="EMBL" id="JAULSR010000001">
    <property type="protein sequence ID" value="KAK0636489.1"/>
    <property type="molecule type" value="Genomic_DNA"/>
</dbReference>
<keyword evidence="2" id="KW-1185">Reference proteome</keyword>
<dbReference type="AlphaFoldDB" id="A0AA39XM72"/>
<comment type="caution">
    <text evidence="1">The sequence shown here is derived from an EMBL/GenBank/DDBJ whole genome shotgun (WGS) entry which is preliminary data.</text>
</comment>
<organism evidence="1 2">
    <name type="scientific">Bombardia bombarda</name>
    <dbReference type="NCBI Taxonomy" id="252184"/>
    <lineage>
        <taxon>Eukaryota</taxon>
        <taxon>Fungi</taxon>
        <taxon>Dikarya</taxon>
        <taxon>Ascomycota</taxon>
        <taxon>Pezizomycotina</taxon>
        <taxon>Sordariomycetes</taxon>
        <taxon>Sordariomycetidae</taxon>
        <taxon>Sordariales</taxon>
        <taxon>Lasiosphaeriaceae</taxon>
        <taxon>Bombardia</taxon>
    </lineage>
</organism>
<gene>
    <name evidence="1" type="ORF">B0T17DRAFT_82901</name>
</gene>
<evidence type="ECO:0000313" key="2">
    <source>
        <dbReference type="Proteomes" id="UP001174934"/>
    </source>
</evidence>
<reference evidence="1" key="1">
    <citation type="submission" date="2023-06" db="EMBL/GenBank/DDBJ databases">
        <title>Genome-scale phylogeny and comparative genomics of the fungal order Sordariales.</title>
        <authorList>
            <consortium name="Lawrence Berkeley National Laboratory"/>
            <person name="Hensen N."/>
            <person name="Bonometti L."/>
            <person name="Westerberg I."/>
            <person name="Brannstrom I.O."/>
            <person name="Guillou S."/>
            <person name="Cros-Aarteil S."/>
            <person name="Calhoun S."/>
            <person name="Haridas S."/>
            <person name="Kuo A."/>
            <person name="Mondo S."/>
            <person name="Pangilinan J."/>
            <person name="Riley R."/>
            <person name="LaButti K."/>
            <person name="Andreopoulos B."/>
            <person name="Lipzen A."/>
            <person name="Chen C."/>
            <person name="Yanf M."/>
            <person name="Daum C."/>
            <person name="Ng V."/>
            <person name="Clum A."/>
            <person name="Steindorff A."/>
            <person name="Ohm R."/>
            <person name="Martin F."/>
            <person name="Silar P."/>
            <person name="Natvig D."/>
            <person name="Lalanne C."/>
            <person name="Gautier V."/>
            <person name="Ament-velasquez S.L."/>
            <person name="Kruys A."/>
            <person name="Hutchinson M.I."/>
            <person name="Powell A.J."/>
            <person name="Barry K."/>
            <person name="Miller A.N."/>
            <person name="Grigoriev I.V."/>
            <person name="Debuchy R."/>
            <person name="Gladieux P."/>
            <person name="Thoren M.H."/>
            <person name="Johannesson H."/>
        </authorList>
    </citation>
    <scope>NUCLEOTIDE SEQUENCE</scope>
    <source>
        <strain evidence="1">SMH3391-2</strain>
    </source>
</reference>
<dbReference type="Proteomes" id="UP001174934">
    <property type="component" value="Unassembled WGS sequence"/>
</dbReference>
<accession>A0AA39XM72</accession>
<evidence type="ECO:0000313" key="1">
    <source>
        <dbReference type="EMBL" id="KAK0636489.1"/>
    </source>
</evidence>
<sequence>MDMKCRSAIRLRIYSHFTFQGIRYLFGCLLKRTAMLNELVGMSMLFLAGGLGLMPLRCSACAPEGPWRPLLEPSCLKGEWNQRAACVTLGLSALCEWRMCRRLTRCSARH</sequence>
<name>A0AA39XM72_9PEZI</name>
<proteinExistence type="predicted"/>
<protein>
    <submittedName>
        <fullName evidence="1">Uncharacterized protein</fullName>
    </submittedName>
</protein>